<evidence type="ECO:0000313" key="7">
    <source>
        <dbReference type="Proteomes" id="UP001293718"/>
    </source>
</evidence>
<keyword evidence="2" id="KW-1003">Cell membrane</keyword>
<proteinExistence type="predicted"/>
<accession>A0ABU5I821</accession>
<dbReference type="RefSeq" id="WP_322463932.1">
    <property type="nucleotide sequence ID" value="NZ_JAXOJX010000001.1"/>
</dbReference>
<name>A0ABU5I821_9BURK</name>
<keyword evidence="7" id="KW-1185">Reference proteome</keyword>
<dbReference type="InterPro" id="IPR051782">
    <property type="entry name" value="ABC_Transporter_VariousFunc"/>
</dbReference>
<dbReference type="SMART" id="SM00382">
    <property type="entry name" value="AAA"/>
    <property type="match status" value="1"/>
</dbReference>
<feature type="domain" description="ABC transporter" evidence="5">
    <location>
        <begin position="5"/>
        <end position="232"/>
    </location>
</feature>
<protein>
    <submittedName>
        <fullName evidence="6">ABC transporter ATP-binding protein</fullName>
    </submittedName>
</protein>
<dbReference type="InterPro" id="IPR027417">
    <property type="entry name" value="P-loop_NTPase"/>
</dbReference>
<keyword evidence="4 6" id="KW-0067">ATP-binding</keyword>
<dbReference type="PANTHER" id="PTHR42939:SF1">
    <property type="entry name" value="ABC TRANSPORTER ATP-BINDING PROTEIN ALBC-RELATED"/>
    <property type="match status" value="1"/>
</dbReference>
<evidence type="ECO:0000256" key="3">
    <source>
        <dbReference type="ARBA" id="ARBA00022741"/>
    </source>
</evidence>
<evidence type="ECO:0000256" key="2">
    <source>
        <dbReference type="ARBA" id="ARBA00022475"/>
    </source>
</evidence>
<dbReference type="SUPFAM" id="SSF52540">
    <property type="entry name" value="P-loop containing nucleoside triphosphate hydrolases"/>
    <property type="match status" value="1"/>
</dbReference>
<keyword evidence="2" id="KW-0472">Membrane</keyword>
<comment type="caution">
    <text evidence="6">The sequence shown here is derived from an EMBL/GenBank/DDBJ whole genome shotgun (WGS) entry which is preliminary data.</text>
</comment>
<evidence type="ECO:0000259" key="5">
    <source>
        <dbReference type="PROSITE" id="PS50893"/>
    </source>
</evidence>
<dbReference type="PROSITE" id="PS00211">
    <property type="entry name" value="ABC_TRANSPORTER_1"/>
    <property type="match status" value="1"/>
</dbReference>
<keyword evidence="1" id="KW-0813">Transport</keyword>
<geneLocation type="plasmid" evidence="6">
    <name>unnamed</name>
</geneLocation>
<dbReference type="PROSITE" id="PS50893">
    <property type="entry name" value="ABC_TRANSPORTER_2"/>
    <property type="match status" value="1"/>
</dbReference>
<evidence type="ECO:0000256" key="4">
    <source>
        <dbReference type="ARBA" id="ARBA00022840"/>
    </source>
</evidence>
<evidence type="ECO:0000256" key="1">
    <source>
        <dbReference type="ARBA" id="ARBA00022448"/>
    </source>
</evidence>
<dbReference type="InterPro" id="IPR017871">
    <property type="entry name" value="ABC_transporter-like_CS"/>
</dbReference>
<keyword evidence="6" id="KW-0614">Plasmid</keyword>
<keyword evidence="3" id="KW-0547">Nucleotide-binding</keyword>
<dbReference type="InterPro" id="IPR003593">
    <property type="entry name" value="AAA+_ATPase"/>
</dbReference>
<dbReference type="GO" id="GO:0005524">
    <property type="term" value="F:ATP binding"/>
    <property type="evidence" value="ECO:0007669"/>
    <property type="project" value="UniProtKB-KW"/>
</dbReference>
<dbReference type="CDD" id="cd03230">
    <property type="entry name" value="ABC_DR_subfamily_A"/>
    <property type="match status" value="1"/>
</dbReference>
<dbReference type="EMBL" id="JAXOJX010000001">
    <property type="protein sequence ID" value="MDZ5455237.1"/>
    <property type="molecule type" value="Genomic_DNA"/>
</dbReference>
<dbReference type="InterPro" id="IPR003439">
    <property type="entry name" value="ABC_transporter-like_ATP-bd"/>
</dbReference>
<dbReference type="Gene3D" id="3.40.50.300">
    <property type="entry name" value="P-loop containing nucleotide triphosphate hydrolases"/>
    <property type="match status" value="1"/>
</dbReference>
<sequence>MTVVAEWSAVTKRYGAVTALDRVSLPLMAGEATALVGHNGAGKTTLIKLLLGLIRPDEGSVRVGGTDPAGLSAVQVRRTIGFLPESVAFHGAMTGRELMAFYARLKGAPIRRNAELLERVGIAHAAHRRLATYSKGMRQRLGIAQALIGEPRLLLFDEPTSGLDPASRRDVYEMVDRLRRSGATVLISTHALDEVQQRVDRAAIMHGGRLLAAGTLSELRHGVTAEVRIRLQVRTCSTAAVLARLPPQARCTERSSTELTLLVAPQAKMATLRAIAQAGEVEDLDVTAPGLQELYNHLVGPAQEEGEAP</sequence>
<dbReference type="PANTHER" id="PTHR42939">
    <property type="entry name" value="ABC TRANSPORTER ATP-BINDING PROTEIN ALBC-RELATED"/>
    <property type="match status" value="1"/>
</dbReference>
<evidence type="ECO:0000313" key="6">
    <source>
        <dbReference type="EMBL" id="MDZ5455237.1"/>
    </source>
</evidence>
<organism evidence="6 7">
    <name type="scientific">Azohydromonas lata</name>
    <dbReference type="NCBI Taxonomy" id="45677"/>
    <lineage>
        <taxon>Bacteria</taxon>
        <taxon>Pseudomonadati</taxon>
        <taxon>Pseudomonadota</taxon>
        <taxon>Betaproteobacteria</taxon>
        <taxon>Burkholderiales</taxon>
        <taxon>Sphaerotilaceae</taxon>
        <taxon>Azohydromonas</taxon>
    </lineage>
</organism>
<dbReference type="Proteomes" id="UP001293718">
    <property type="component" value="Unassembled WGS sequence"/>
</dbReference>
<gene>
    <name evidence="6" type="ORF">SM757_01490</name>
</gene>
<reference evidence="6 7" key="1">
    <citation type="submission" date="2023-11" db="EMBL/GenBank/DDBJ databases">
        <title>Draft genome of Azohydromonas lata strain H1 (DSM1123), a polyhydroxyalkanoate producer.</title>
        <authorList>
            <person name="Traversa D."/>
            <person name="D'Addabbo P."/>
            <person name="Pazzani C."/>
            <person name="Manzari C."/>
            <person name="Chiara M."/>
            <person name="Scrascia M."/>
        </authorList>
    </citation>
    <scope>NUCLEOTIDE SEQUENCE [LARGE SCALE GENOMIC DNA]</scope>
    <source>
        <strain evidence="6 7">H1</strain>
        <plasmid evidence="6">unnamed</plasmid>
    </source>
</reference>
<dbReference type="Pfam" id="PF00005">
    <property type="entry name" value="ABC_tran"/>
    <property type="match status" value="1"/>
</dbReference>